<dbReference type="FunFam" id="4.10.110.10:FF:000007">
    <property type="entry name" value="Lysosomal alpha-glucosidase"/>
    <property type="match status" value="1"/>
</dbReference>
<dbReference type="Gene3D" id="2.60.40.1760">
    <property type="entry name" value="glycosyl hydrolase (family 31)"/>
    <property type="match status" value="1"/>
</dbReference>
<dbReference type="CDD" id="cd00111">
    <property type="entry name" value="Trefoil"/>
    <property type="match status" value="1"/>
</dbReference>
<dbReference type="OMA" id="ITQNECE"/>
<dbReference type="GO" id="GO:0003824">
    <property type="term" value="F:catalytic activity"/>
    <property type="evidence" value="ECO:0007669"/>
    <property type="project" value="InterPro"/>
</dbReference>
<accession>A0A673VNX4</accession>
<dbReference type="GO" id="GO:0005615">
    <property type="term" value="C:extracellular space"/>
    <property type="evidence" value="ECO:0007669"/>
    <property type="project" value="TreeGrafter"/>
</dbReference>
<dbReference type="InterPro" id="IPR000519">
    <property type="entry name" value="P_trefoil_dom"/>
</dbReference>
<keyword evidence="2" id="KW-0964">Secreted</keyword>
<reference evidence="8 9" key="1">
    <citation type="submission" date="2019-05" db="EMBL/GenBank/DDBJ databases">
        <title>A Chromosome-scale Meerkat (S. suricatta) Genome Assembly.</title>
        <authorList>
            <person name="Dudchenko O."/>
            <person name="Lieberman Aiden E."/>
            <person name="Tung J."/>
            <person name="Barreiro L.B."/>
            <person name="Clutton-Brock T.H."/>
        </authorList>
    </citation>
    <scope>NUCLEOTIDE SEQUENCE [LARGE SCALE GENOMIC DNA]</scope>
</reference>
<evidence type="ECO:0000256" key="2">
    <source>
        <dbReference type="ARBA" id="ARBA00022525"/>
    </source>
</evidence>
<evidence type="ECO:0000313" key="8">
    <source>
        <dbReference type="Ensembl" id="ENSSSUP00005035156.1"/>
    </source>
</evidence>
<dbReference type="Ensembl" id="ENSSSUT00005040046.1">
    <property type="protein sequence ID" value="ENSSSUP00005035156.1"/>
    <property type="gene ID" value="ENSSSUG00005022555.1"/>
</dbReference>
<evidence type="ECO:0000259" key="7">
    <source>
        <dbReference type="PROSITE" id="PS51448"/>
    </source>
</evidence>
<dbReference type="Gene3D" id="4.10.110.10">
    <property type="entry name" value="Spasmolytic Protein, domain 1"/>
    <property type="match status" value="1"/>
</dbReference>
<dbReference type="InterPro" id="IPR044913">
    <property type="entry name" value="P_trefoil_dom_sf"/>
</dbReference>
<keyword evidence="6" id="KW-1133">Transmembrane helix</keyword>
<comment type="subcellular location">
    <subcellularLocation>
        <location evidence="1">Secreted</location>
    </subcellularLocation>
</comment>
<evidence type="ECO:0000256" key="4">
    <source>
        <dbReference type="PROSITE-ProRule" id="PRU00779"/>
    </source>
</evidence>
<sequence length="231" mass="25666">MDGGWPLCCRPLLRVCALVFLATATLLGHVLLHDLLVVPREQRGPSPAPEGLYRAHQQGAGQRGPQATPGHRGSPRAAPPQCDVPPNSRFDCAPDTAITREQCEARGCCYVPARRGPRVPRMGQPWCFFPPSYPSYKLGNLTTTDTGYTATLTRTAPTFFPKDILTLRLDVLLETESRLHFTIKDPANRRYEVPLETPRVRGRAPSTLYSVELLEEPFGVVLRRKLDGRVL</sequence>
<dbReference type="InterPro" id="IPR011013">
    <property type="entry name" value="Gal_mutarotase_sf_dom"/>
</dbReference>
<feature type="transmembrane region" description="Helical" evidence="6">
    <location>
        <begin position="12"/>
        <end position="32"/>
    </location>
</feature>
<reference evidence="8" key="3">
    <citation type="submission" date="2025-09" db="UniProtKB">
        <authorList>
            <consortium name="Ensembl"/>
        </authorList>
    </citation>
    <scope>IDENTIFICATION</scope>
</reference>
<protein>
    <recommendedName>
        <fullName evidence="7">P-type domain-containing protein</fullName>
    </recommendedName>
</protein>
<dbReference type="SUPFAM" id="SSF57492">
    <property type="entry name" value="Trefoil"/>
    <property type="match status" value="1"/>
</dbReference>
<dbReference type="Proteomes" id="UP000472268">
    <property type="component" value="Chromosome 17"/>
</dbReference>
<comment type="caution">
    <text evidence="4">Lacks conserved residue(s) required for the propagation of feature annotation.</text>
</comment>
<feature type="domain" description="P-type" evidence="7">
    <location>
        <begin position="80"/>
        <end position="131"/>
    </location>
</feature>
<dbReference type="PANTHER" id="PTHR13826:SF14">
    <property type="entry name" value="TREFOIL FACTOR 2"/>
    <property type="match status" value="1"/>
</dbReference>
<keyword evidence="9" id="KW-1185">Reference proteome</keyword>
<proteinExistence type="predicted"/>
<reference evidence="8" key="2">
    <citation type="submission" date="2025-08" db="UniProtKB">
        <authorList>
            <consortium name="Ensembl"/>
        </authorList>
    </citation>
    <scope>IDENTIFICATION</scope>
</reference>
<keyword evidence="3" id="KW-1015">Disulfide bond</keyword>
<dbReference type="PROSITE" id="PS00025">
    <property type="entry name" value="P_TREFOIL_1"/>
    <property type="match status" value="1"/>
</dbReference>
<evidence type="ECO:0000256" key="3">
    <source>
        <dbReference type="ARBA" id="ARBA00023157"/>
    </source>
</evidence>
<dbReference type="InterPro" id="IPR017957">
    <property type="entry name" value="P_trefoil_CS"/>
</dbReference>
<name>A0A673VNX4_SURSU</name>
<dbReference type="PANTHER" id="PTHR13826">
    <property type="entry name" value="INTESTINAL TREFOIL FACTOR-RELATED"/>
    <property type="match status" value="1"/>
</dbReference>
<dbReference type="SUPFAM" id="SSF74650">
    <property type="entry name" value="Galactose mutarotase-like"/>
    <property type="match status" value="1"/>
</dbReference>
<keyword evidence="6" id="KW-0472">Membrane</keyword>
<dbReference type="GO" id="GO:0005975">
    <property type="term" value="P:carbohydrate metabolic process"/>
    <property type="evidence" value="ECO:0007669"/>
    <property type="project" value="InterPro"/>
</dbReference>
<dbReference type="SMART" id="SM00018">
    <property type="entry name" value="PD"/>
    <property type="match status" value="1"/>
</dbReference>
<dbReference type="PROSITE" id="PS51448">
    <property type="entry name" value="P_TREFOIL_2"/>
    <property type="match status" value="1"/>
</dbReference>
<dbReference type="AlphaFoldDB" id="A0A673VNX4"/>
<organism evidence="8 9">
    <name type="scientific">Suricata suricatta</name>
    <name type="common">Meerkat</name>
    <dbReference type="NCBI Taxonomy" id="37032"/>
    <lineage>
        <taxon>Eukaryota</taxon>
        <taxon>Metazoa</taxon>
        <taxon>Chordata</taxon>
        <taxon>Craniata</taxon>
        <taxon>Vertebrata</taxon>
        <taxon>Euteleostomi</taxon>
        <taxon>Mammalia</taxon>
        <taxon>Eutheria</taxon>
        <taxon>Laurasiatheria</taxon>
        <taxon>Carnivora</taxon>
        <taxon>Feliformia</taxon>
        <taxon>Herpestidae</taxon>
        <taxon>Suricata</taxon>
    </lineage>
</organism>
<keyword evidence="6" id="KW-0812">Transmembrane</keyword>
<dbReference type="Pfam" id="PF00088">
    <property type="entry name" value="Trefoil"/>
    <property type="match status" value="1"/>
</dbReference>
<evidence type="ECO:0000256" key="5">
    <source>
        <dbReference type="SAM" id="MobiDB-lite"/>
    </source>
</evidence>
<evidence type="ECO:0000256" key="1">
    <source>
        <dbReference type="ARBA" id="ARBA00004613"/>
    </source>
</evidence>
<feature type="region of interest" description="Disordered" evidence="5">
    <location>
        <begin position="43"/>
        <end position="86"/>
    </location>
</feature>
<dbReference type="InterPro" id="IPR017994">
    <property type="entry name" value="P_trefoil_chordata"/>
</dbReference>
<dbReference type="GO" id="GO:0030246">
    <property type="term" value="F:carbohydrate binding"/>
    <property type="evidence" value="ECO:0007669"/>
    <property type="project" value="InterPro"/>
</dbReference>
<evidence type="ECO:0000256" key="6">
    <source>
        <dbReference type="SAM" id="Phobius"/>
    </source>
</evidence>
<evidence type="ECO:0000313" key="9">
    <source>
        <dbReference type="Proteomes" id="UP000472268"/>
    </source>
</evidence>